<gene>
    <name evidence="2" type="ORF">HYZ11_00405</name>
</gene>
<feature type="transmembrane region" description="Helical" evidence="1">
    <location>
        <begin position="315"/>
        <end position="343"/>
    </location>
</feature>
<sequence length="749" mass="82474">MILGFLPPLAVLAGLGVGAYSLHAGLLILVFFGPFFTLLHEMSSGSALYFLWPFALCGVMAVSILCRESAQWVREHDGRAWGRYLVVSGLLAAGVALAAGWASGLFASLLFDTGLQGFGAFLSNRTLLAVSLPALGVLLAFLGFYFRAMRRREGRVRFLDIVVAGLLIYGVFQVGNTAFRSGYLFSGLQGFRYYFFMVIVYFLARYSIRTDAEARRILIAFGFATLAGAAQMLTESYLLNVAKVPHQQLPWVGHLTKNWEFEPDCGRPFITGCAPLGPMYMTHISGLLGLMGAVLWLPGFLAARRWNEGLGRLALAAFLLLAAFWTSRTVLLLLFVSFGLAAFLVRSSWVKALSGAAGLVVFLVFASQFLIPGLRYDFFTTVYNIPTRTIPDLLRAARVDVSQMAGKLPKNTHQIRDSRLKGWEVRDDKLPEARVKRSDGIIRKVDKGGMKGGWAVEVIPPLGGIVYFQFFHPSPNLLRGQNITIGAWLRGPAPNFMRLTVKDNLVVGGSAEYSGSGDWEFIILRHTVGKMSDFLQIELVAKDVGKPNLKGLVDGIYLVTGGEVQDLMGKPENFPWEKFLGLHREGKEKKVVEGLKPEETKERKVVDLQGVLATRKATLYRLHHYLLGRGASFGAWDTLFFPKGREAADSFQAVSYSDVELLPYFEQFGAVGLALFLISGLLPFGMGLRLSWRAPGPPERAMRATLTLIVFLGYAAMIHLSSMSRVGVTSIVYMAMAILVLKEGKRADA</sequence>
<proteinExistence type="predicted"/>
<organism evidence="2 3">
    <name type="scientific">Tectimicrobiota bacterium</name>
    <dbReference type="NCBI Taxonomy" id="2528274"/>
    <lineage>
        <taxon>Bacteria</taxon>
        <taxon>Pseudomonadati</taxon>
        <taxon>Nitrospinota/Tectimicrobiota group</taxon>
        <taxon>Candidatus Tectimicrobiota</taxon>
    </lineage>
</organism>
<accession>A0A932HYG5</accession>
<feature type="transmembrane region" description="Helical" evidence="1">
    <location>
        <begin position="723"/>
        <end position="741"/>
    </location>
</feature>
<reference evidence="2" key="1">
    <citation type="submission" date="2020-07" db="EMBL/GenBank/DDBJ databases">
        <title>Huge and variable diversity of episymbiotic CPR bacteria and DPANN archaea in groundwater ecosystems.</title>
        <authorList>
            <person name="He C.Y."/>
            <person name="Keren R."/>
            <person name="Whittaker M."/>
            <person name="Farag I.F."/>
            <person name="Doudna J."/>
            <person name="Cate J.H.D."/>
            <person name="Banfield J.F."/>
        </authorList>
    </citation>
    <scope>NUCLEOTIDE SEQUENCE</scope>
    <source>
        <strain evidence="2">NC_groundwater_763_Ag_S-0.2um_68_21</strain>
    </source>
</reference>
<feature type="transmembrane region" description="Helical" evidence="1">
    <location>
        <begin position="700"/>
        <end position="717"/>
    </location>
</feature>
<feature type="transmembrane region" description="Helical" evidence="1">
    <location>
        <begin position="668"/>
        <end position="688"/>
    </location>
</feature>
<keyword evidence="1" id="KW-1133">Transmembrane helix</keyword>
<feature type="transmembrane region" description="Helical" evidence="1">
    <location>
        <begin position="127"/>
        <end position="146"/>
    </location>
</feature>
<dbReference type="Proteomes" id="UP000782312">
    <property type="component" value="Unassembled WGS sequence"/>
</dbReference>
<evidence type="ECO:0000256" key="1">
    <source>
        <dbReference type="SAM" id="Phobius"/>
    </source>
</evidence>
<evidence type="ECO:0000313" key="2">
    <source>
        <dbReference type="EMBL" id="MBI3126049.1"/>
    </source>
</evidence>
<name>A0A932HYG5_UNCTE</name>
<feature type="transmembrane region" description="Helical" evidence="1">
    <location>
        <begin position="349"/>
        <end position="371"/>
    </location>
</feature>
<dbReference type="AlphaFoldDB" id="A0A932HYG5"/>
<evidence type="ECO:0000313" key="3">
    <source>
        <dbReference type="Proteomes" id="UP000782312"/>
    </source>
</evidence>
<feature type="transmembrane region" description="Helical" evidence="1">
    <location>
        <begin position="284"/>
        <end position="303"/>
    </location>
</feature>
<feature type="transmembrane region" description="Helical" evidence="1">
    <location>
        <begin position="85"/>
        <end position="107"/>
    </location>
</feature>
<feature type="transmembrane region" description="Helical" evidence="1">
    <location>
        <begin position="12"/>
        <end position="35"/>
    </location>
</feature>
<feature type="transmembrane region" description="Helical" evidence="1">
    <location>
        <begin position="452"/>
        <end position="471"/>
    </location>
</feature>
<feature type="transmembrane region" description="Helical" evidence="1">
    <location>
        <begin position="217"/>
        <end position="234"/>
    </location>
</feature>
<feature type="transmembrane region" description="Helical" evidence="1">
    <location>
        <begin position="158"/>
        <end position="179"/>
    </location>
</feature>
<keyword evidence="1" id="KW-0472">Membrane</keyword>
<dbReference type="EMBL" id="JACPUR010000001">
    <property type="protein sequence ID" value="MBI3126049.1"/>
    <property type="molecule type" value="Genomic_DNA"/>
</dbReference>
<feature type="transmembrane region" description="Helical" evidence="1">
    <location>
        <begin position="47"/>
        <end position="65"/>
    </location>
</feature>
<feature type="transmembrane region" description="Helical" evidence="1">
    <location>
        <begin position="191"/>
        <end position="208"/>
    </location>
</feature>
<protein>
    <submittedName>
        <fullName evidence="2">Uncharacterized protein</fullName>
    </submittedName>
</protein>
<comment type="caution">
    <text evidence="2">The sequence shown here is derived from an EMBL/GenBank/DDBJ whole genome shotgun (WGS) entry which is preliminary data.</text>
</comment>
<keyword evidence="1" id="KW-0812">Transmembrane</keyword>